<name>A0ABX7BFY0_9PROT</name>
<dbReference type="EMBL" id="CP067421">
    <property type="protein sequence ID" value="QQP93284.1"/>
    <property type="molecule type" value="Genomic_DNA"/>
</dbReference>
<reference evidence="2" key="1">
    <citation type="submission" date="2021-02" db="EMBL/GenBank/DDBJ databases">
        <title>Skermanella TT6 skin isolate.</title>
        <authorList>
            <person name="Lee K."/>
            <person name="Ganzorig M."/>
        </authorList>
    </citation>
    <scope>NUCLEOTIDE SEQUENCE</scope>
    <source>
        <strain evidence="2">TT6</strain>
    </source>
</reference>
<dbReference type="Pfam" id="PF19574">
    <property type="entry name" value="LolA_3"/>
    <property type="match status" value="1"/>
</dbReference>
<dbReference type="InterPro" id="IPR004564">
    <property type="entry name" value="OM_lipoprot_carrier_LolA-like"/>
</dbReference>
<protein>
    <submittedName>
        <fullName evidence="2">Outer membrane lipoprotein carrier protein LolA</fullName>
    </submittedName>
</protein>
<geneLocation type="plasmid" evidence="2 3">
    <name>pTT6-1</name>
</geneLocation>
<dbReference type="InterPro" id="IPR029046">
    <property type="entry name" value="LolA/LolB/LppX"/>
</dbReference>
<proteinExistence type="predicted"/>
<evidence type="ECO:0000313" key="2">
    <source>
        <dbReference type="EMBL" id="QQP93284.1"/>
    </source>
</evidence>
<accession>A0ABX7BFY0</accession>
<keyword evidence="2" id="KW-0614">Plasmid</keyword>
<evidence type="ECO:0000256" key="1">
    <source>
        <dbReference type="ARBA" id="ARBA00022729"/>
    </source>
</evidence>
<dbReference type="SUPFAM" id="SSF89392">
    <property type="entry name" value="Prokaryotic lipoproteins and lipoprotein localization factors"/>
    <property type="match status" value="1"/>
</dbReference>
<dbReference type="CDD" id="cd16325">
    <property type="entry name" value="LolA"/>
    <property type="match status" value="1"/>
</dbReference>
<keyword evidence="1" id="KW-0732">Signal</keyword>
<evidence type="ECO:0000313" key="3">
    <source>
        <dbReference type="Proteomes" id="UP000595197"/>
    </source>
</evidence>
<sequence>MAAFGQVEASEARFVERSSLSLLNEPVETSGTLSYVRPHVVEKRTLRPQREILRVDGDRLTFTQADGTARSVSVSAMPEIEAYVESIRATLNGDLGKLKRFYNTALDGTAESWRLQLAPLDRSVGETVRLIVISGGNGSIGQVDVYQTDGDRSSMTILPGPA</sequence>
<gene>
    <name evidence="2" type="ORF">IGS68_29670</name>
</gene>
<dbReference type="Gene3D" id="2.50.20.10">
    <property type="entry name" value="Lipoprotein localisation LolA/LolB/LppX"/>
    <property type="match status" value="1"/>
</dbReference>
<dbReference type="Proteomes" id="UP000595197">
    <property type="component" value="Plasmid pTT6-1"/>
</dbReference>
<organism evidence="2 3">
    <name type="scientific">Skermanella cutis</name>
    <dbReference type="NCBI Taxonomy" id="2775420"/>
    <lineage>
        <taxon>Bacteria</taxon>
        <taxon>Pseudomonadati</taxon>
        <taxon>Pseudomonadota</taxon>
        <taxon>Alphaproteobacteria</taxon>
        <taxon>Rhodospirillales</taxon>
        <taxon>Azospirillaceae</taxon>
        <taxon>Skermanella</taxon>
    </lineage>
</organism>
<dbReference type="RefSeq" id="WP_201082765.1">
    <property type="nucleotide sequence ID" value="NZ_CP067421.1"/>
</dbReference>
<keyword evidence="3" id="KW-1185">Reference proteome</keyword>
<keyword evidence="2" id="KW-0449">Lipoprotein</keyword>